<dbReference type="InterPro" id="IPR007651">
    <property type="entry name" value="Lipin_N"/>
</dbReference>
<name>A0A671QWX6_9TELE</name>
<keyword evidence="9" id="KW-1185">Reference proteome</keyword>
<keyword evidence="5" id="KW-0378">Hydrolase</keyword>
<dbReference type="SMART" id="SM00775">
    <property type="entry name" value="LNS2"/>
    <property type="match status" value="1"/>
</dbReference>
<dbReference type="Pfam" id="PF08235">
    <property type="entry name" value="LNS2"/>
    <property type="match status" value="1"/>
</dbReference>
<feature type="compositionally biased region" description="Basic and acidic residues" evidence="6">
    <location>
        <begin position="192"/>
        <end position="205"/>
    </location>
</feature>
<feature type="compositionally biased region" description="Basic residues" evidence="6">
    <location>
        <begin position="182"/>
        <end position="191"/>
    </location>
</feature>
<dbReference type="SUPFAM" id="SSF56784">
    <property type="entry name" value="HAD-like"/>
    <property type="match status" value="1"/>
</dbReference>
<feature type="compositionally biased region" description="Polar residues" evidence="6">
    <location>
        <begin position="158"/>
        <end position="171"/>
    </location>
</feature>
<dbReference type="Ensembl" id="ENSSANT00000080046.1">
    <property type="protein sequence ID" value="ENSSANP00000075296.1"/>
    <property type="gene ID" value="ENSSANG00000037323.1"/>
</dbReference>
<evidence type="ECO:0000256" key="6">
    <source>
        <dbReference type="SAM" id="MobiDB-lite"/>
    </source>
</evidence>
<protein>
    <recommendedName>
        <fullName evidence="4">phosphatidate phosphatase</fullName>
        <ecNumber evidence="4">3.1.3.4</ecNumber>
    </recommendedName>
</protein>
<dbReference type="GO" id="GO:0003713">
    <property type="term" value="F:transcription coactivator activity"/>
    <property type="evidence" value="ECO:0007669"/>
    <property type="project" value="TreeGrafter"/>
</dbReference>
<comment type="cofactor">
    <cofactor evidence="2">
        <name>Mg(2+)</name>
        <dbReference type="ChEBI" id="CHEBI:18420"/>
    </cofactor>
</comment>
<dbReference type="Proteomes" id="UP000472260">
    <property type="component" value="Unassembled WGS sequence"/>
</dbReference>
<dbReference type="InterPro" id="IPR026058">
    <property type="entry name" value="LIPIN"/>
</dbReference>
<sequence length="766" mass="86796">LFFIADNYCNNLQLANYFKHYLDISLFQSQTMNYVGQLAGQVFVQVKELYRGLNPATLSGCIDVIVVRQPDGTLQCSPFHVRFGKMGVLRSREKVVDIEINGEPVSLHMKLGENGEAFFVKETENDEEMVPSHLATSPIISEGSALMQAQVGKGMSRLSESGSGTSIQTLGPMQAPGDSSVMKKRRKRRRKSQVDSMKREDNRDFSEDEDMFAIDMSSDEDTEATVSRSEQSVDMEKVFNLINIITHDFRVILNLYDYKSKRIWLLFKTSNATLHQFLDKRSRHLGSDGVYLDDITELEPEVAALYFPKSEGATSVRGEADPRSANQSPQSVGSSGMDSGVDSFSDQLGDLPHIAISLCGGLSENREITREEFEERAISYQEFADNPSIIDDPNLVVKIGTKYYNWTTAAPIVLAMQVFQKPLPKATVENIMNEKMPKKGGRWWFSWRGRNNSSKSVCLHSPQHWRPLLQEDSSFVLRRTSKHLIFHKACKVSQSQTMLWKPTLQACSSQASLHLKDGPNDVVFSVTTQYQGTCRCEGTIYLWTWDDKIVISDIDGTITRSDTLGHILPTLGKDWTHQGIARLYHRVSQNGYKFMYCSARAIGMADMTRGYLHWVNERGTMLPMGPVLLSPSSLFSAFHRLEVIEKKPEKFKIECLTDIKNLFYPNTEPFYAAFGNRATDVYSYKEVGVPLNRIFTVNPKGELIQEHAKTNISSYERLCEVVDHVFPLLIRGNTTDFPCSDTFSQFTFWREQLPEVDKQDQHAESS</sequence>
<dbReference type="InterPro" id="IPR031315">
    <property type="entry name" value="LNS2/PITP"/>
</dbReference>
<evidence type="ECO:0000256" key="2">
    <source>
        <dbReference type="ARBA" id="ARBA00001946"/>
    </source>
</evidence>
<dbReference type="EC" id="3.1.3.4" evidence="4"/>
<feature type="region of interest" description="Disordered" evidence="6">
    <location>
        <begin position="152"/>
        <end position="210"/>
    </location>
</feature>
<dbReference type="PANTHER" id="PTHR12181:SF10">
    <property type="entry name" value="PHOSPHATIDATE PHOSPHATASE LPIN1"/>
    <property type="match status" value="1"/>
</dbReference>
<dbReference type="GO" id="GO:0005634">
    <property type="term" value="C:nucleus"/>
    <property type="evidence" value="ECO:0007669"/>
    <property type="project" value="TreeGrafter"/>
</dbReference>
<dbReference type="Pfam" id="PF16876">
    <property type="entry name" value="Lipin_mid"/>
    <property type="match status" value="1"/>
</dbReference>
<dbReference type="GO" id="GO:0045944">
    <property type="term" value="P:positive regulation of transcription by RNA polymerase II"/>
    <property type="evidence" value="ECO:0007669"/>
    <property type="project" value="TreeGrafter"/>
</dbReference>
<evidence type="ECO:0000256" key="1">
    <source>
        <dbReference type="ARBA" id="ARBA00001180"/>
    </source>
</evidence>
<dbReference type="GO" id="GO:0032869">
    <property type="term" value="P:cellular response to insulin stimulus"/>
    <property type="evidence" value="ECO:0007669"/>
    <property type="project" value="TreeGrafter"/>
</dbReference>
<reference evidence="8" key="2">
    <citation type="submission" date="2025-09" db="UniProtKB">
        <authorList>
            <consortium name="Ensembl"/>
        </authorList>
    </citation>
    <scope>IDENTIFICATION</scope>
</reference>
<proteinExistence type="inferred from homology"/>
<dbReference type="InterPro" id="IPR013209">
    <property type="entry name" value="LNS2"/>
</dbReference>
<dbReference type="AlphaFoldDB" id="A0A671QWX6"/>
<gene>
    <name evidence="8" type="primary">lpin1a</name>
</gene>
<feature type="region of interest" description="Disordered" evidence="6">
    <location>
        <begin position="313"/>
        <end position="340"/>
    </location>
</feature>
<evidence type="ECO:0000256" key="4">
    <source>
        <dbReference type="ARBA" id="ARBA00012638"/>
    </source>
</evidence>
<comment type="catalytic activity">
    <reaction evidence="1">
        <text>a 1,2-diacyl-sn-glycero-3-phosphate + H2O = a 1,2-diacyl-sn-glycerol + phosphate</text>
        <dbReference type="Rhea" id="RHEA:27429"/>
        <dbReference type="ChEBI" id="CHEBI:15377"/>
        <dbReference type="ChEBI" id="CHEBI:17815"/>
        <dbReference type="ChEBI" id="CHEBI:43474"/>
        <dbReference type="ChEBI" id="CHEBI:58608"/>
        <dbReference type="EC" id="3.1.3.4"/>
    </reaction>
    <physiologicalReaction direction="left-to-right" evidence="1">
        <dbReference type="Rhea" id="RHEA:27430"/>
    </physiologicalReaction>
</comment>
<feature type="domain" description="LNS2/PITP" evidence="7">
    <location>
        <begin position="549"/>
        <end position="706"/>
    </location>
</feature>
<dbReference type="GO" id="GO:0019432">
    <property type="term" value="P:triglyceride biosynthetic process"/>
    <property type="evidence" value="ECO:0007669"/>
    <property type="project" value="TreeGrafter"/>
</dbReference>
<reference evidence="8" key="1">
    <citation type="submission" date="2025-08" db="UniProtKB">
        <authorList>
            <consortium name="Ensembl"/>
        </authorList>
    </citation>
    <scope>IDENTIFICATION</scope>
</reference>
<evidence type="ECO:0000313" key="8">
    <source>
        <dbReference type="Ensembl" id="ENSSANP00000075296.1"/>
    </source>
</evidence>
<dbReference type="Pfam" id="PF04571">
    <property type="entry name" value="Lipin_N"/>
    <property type="match status" value="1"/>
</dbReference>
<evidence type="ECO:0000256" key="3">
    <source>
        <dbReference type="ARBA" id="ARBA00005476"/>
    </source>
</evidence>
<dbReference type="InterPro" id="IPR036412">
    <property type="entry name" value="HAD-like_sf"/>
</dbReference>
<dbReference type="PANTHER" id="PTHR12181">
    <property type="entry name" value="LIPIN"/>
    <property type="match status" value="1"/>
</dbReference>
<dbReference type="InterPro" id="IPR031703">
    <property type="entry name" value="Lipin_mid"/>
</dbReference>
<evidence type="ECO:0000256" key="5">
    <source>
        <dbReference type="ARBA" id="ARBA00022801"/>
    </source>
</evidence>
<evidence type="ECO:0000313" key="9">
    <source>
        <dbReference type="Proteomes" id="UP000472260"/>
    </source>
</evidence>
<organism evidence="8 9">
    <name type="scientific">Sinocyclocheilus anshuiensis</name>
    <dbReference type="NCBI Taxonomy" id="1608454"/>
    <lineage>
        <taxon>Eukaryota</taxon>
        <taxon>Metazoa</taxon>
        <taxon>Chordata</taxon>
        <taxon>Craniata</taxon>
        <taxon>Vertebrata</taxon>
        <taxon>Euteleostomi</taxon>
        <taxon>Actinopterygii</taxon>
        <taxon>Neopterygii</taxon>
        <taxon>Teleostei</taxon>
        <taxon>Ostariophysi</taxon>
        <taxon>Cypriniformes</taxon>
        <taxon>Cyprinidae</taxon>
        <taxon>Cyprininae</taxon>
        <taxon>Sinocyclocheilus</taxon>
    </lineage>
</organism>
<feature type="compositionally biased region" description="Low complexity" evidence="6">
    <location>
        <begin position="331"/>
        <end position="340"/>
    </location>
</feature>
<accession>A0A671QWX6</accession>
<evidence type="ECO:0000259" key="7">
    <source>
        <dbReference type="SMART" id="SM00775"/>
    </source>
</evidence>
<dbReference type="GO" id="GO:0008195">
    <property type="term" value="F:phosphatidate phosphatase activity"/>
    <property type="evidence" value="ECO:0007669"/>
    <property type="project" value="UniProtKB-EC"/>
</dbReference>
<dbReference type="GO" id="GO:0005741">
    <property type="term" value="C:mitochondrial outer membrane"/>
    <property type="evidence" value="ECO:0007669"/>
    <property type="project" value="TreeGrafter"/>
</dbReference>
<comment type="similarity">
    <text evidence="3">Belongs to the lipin family.</text>
</comment>
<dbReference type="GO" id="GO:0009062">
    <property type="term" value="P:fatty acid catabolic process"/>
    <property type="evidence" value="ECO:0007669"/>
    <property type="project" value="TreeGrafter"/>
</dbReference>